<dbReference type="AlphaFoldDB" id="A0A3P1V9L8"/>
<keyword evidence="2" id="KW-1185">Reference proteome</keyword>
<dbReference type="RefSeq" id="WP_124932743.1">
    <property type="nucleotide sequence ID" value="NZ_RQZC01000001.1"/>
</dbReference>
<gene>
    <name evidence="1" type="ORF">EII10_01630</name>
</gene>
<sequence>MSITVETGRIVLVLKEASVDMDQELADYLVAVTGSRQRPPYRHEPDVGECNDTIWSDHLARDLLIRLARVTVGVVADDPVRMLWLQNDHPPMRHDDEEEPWPPVRAGVALVGALLGAPRAWLALAARDARRRRAGPWGRRGHIDSQS</sequence>
<proteinExistence type="predicted"/>
<name>A0A3P1V9L8_9ACTO</name>
<reference evidence="1 2" key="1">
    <citation type="submission" date="2018-11" db="EMBL/GenBank/DDBJ databases">
        <title>Genomes From Bacteria Associated with the Canine Oral Cavity: a Test Case for Automated Genome-Based Taxonomic Assignment.</title>
        <authorList>
            <person name="Coil D.A."/>
            <person name="Jospin G."/>
            <person name="Darling A.E."/>
            <person name="Wallis C."/>
            <person name="Davis I.J."/>
            <person name="Harris S."/>
            <person name="Eisen J.A."/>
            <person name="Holcombe L.J."/>
            <person name="O'Flynn C."/>
        </authorList>
    </citation>
    <scope>NUCLEOTIDE SEQUENCE [LARGE SCALE GENOMIC DNA]</scope>
    <source>
        <strain evidence="1 2">OH5050</strain>
    </source>
</reference>
<dbReference type="Proteomes" id="UP000271272">
    <property type="component" value="Unassembled WGS sequence"/>
</dbReference>
<evidence type="ECO:0000313" key="1">
    <source>
        <dbReference type="EMBL" id="RRD30831.1"/>
    </source>
</evidence>
<dbReference type="EMBL" id="RQZC01000001">
    <property type="protein sequence ID" value="RRD30831.1"/>
    <property type="molecule type" value="Genomic_DNA"/>
</dbReference>
<evidence type="ECO:0000313" key="2">
    <source>
        <dbReference type="Proteomes" id="UP000271272"/>
    </source>
</evidence>
<accession>A0A3P1V9L8</accession>
<organism evidence="1 2">
    <name type="scientific">Actinomyces bowdenii</name>
    <dbReference type="NCBI Taxonomy" id="131109"/>
    <lineage>
        <taxon>Bacteria</taxon>
        <taxon>Bacillati</taxon>
        <taxon>Actinomycetota</taxon>
        <taxon>Actinomycetes</taxon>
        <taxon>Actinomycetales</taxon>
        <taxon>Actinomycetaceae</taxon>
        <taxon>Actinomyces</taxon>
    </lineage>
</organism>
<comment type="caution">
    <text evidence="1">The sequence shown here is derived from an EMBL/GenBank/DDBJ whole genome shotgun (WGS) entry which is preliminary data.</text>
</comment>
<protein>
    <submittedName>
        <fullName evidence="1">Uncharacterized protein</fullName>
    </submittedName>
</protein>